<proteinExistence type="predicted"/>
<dbReference type="RefSeq" id="WP_071537063.1">
    <property type="nucleotide sequence ID" value="NZ_CP027169.1"/>
</dbReference>
<keyword evidence="1" id="KW-0808">Transferase</keyword>
<accession>A0A2R3J312</accession>
<dbReference type="Proteomes" id="UP000238390">
    <property type="component" value="Chromosome"/>
</dbReference>
<dbReference type="EMBL" id="CP027169">
    <property type="protein sequence ID" value="AVK08549.1"/>
    <property type="molecule type" value="Genomic_DNA"/>
</dbReference>
<gene>
    <name evidence="1" type="ORF">CSB93_3786</name>
</gene>
<protein>
    <submittedName>
        <fullName evidence="1">Histidine kinase-, DNA gyrase B-, and HSP90-like ATPase family protein</fullName>
    </submittedName>
</protein>
<dbReference type="InterPro" id="IPR036890">
    <property type="entry name" value="HATPase_C_sf"/>
</dbReference>
<keyword evidence="1" id="KW-0418">Kinase</keyword>
<dbReference type="AlphaFoldDB" id="A0A2R3J312"/>
<dbReference type="Gene3D" id="3.30.565.10">
    <property type="entry name" value="Histidine kinase-like ATPase, C-terminal domain"/>
    <property type="match status" value="1"/>
</dbReference>
<dbReference type="GO" id="GO:0016301">
    <property type="term" value="F:kinase activity"/>
    <property type="evidence" value="ECO:0007669"/>
    <property type="project" value="UniProtKB-KW"/>
</dbReference>
<dbReference type="Pfam" id="PF13589">
    <property type="entry name" value="HATPase_c_3"/>
    <property type="match status" value="1"/>
</dbReference>
<reference evidence="1 2" key="1">
    <citation type="submission" date="2018-02" db="EMBL/GenBank/DDBJ databases">
        <title>FDA/CDC Antimicrobial Resistant Isolate Bank Genome Sequencing.</title>
        <authorList>
            <person name="Benahmed F.H."/>
            <person name="Lutgring J.D."/>
            <person name="Yoo B."/>
            <person name="Machado M."/>
            <person name="Brown A."/>
            <person name="McAllister G."/>
            <person name="Perry A."/>
            <person name="Halpin A.L."/>
            <person name="Vavikolanu K."/>
            <person name="Ott S."/>
            <person name="Zhao X."/>
            <person name="Tallon L.J."/>
            <person name="Sadzewicz L."/>
            <person name="Aluvathingal J."/>
            <person name="Nadendla S."/>
            <person name="Voskania-kordi A."/>
            <person name="Simonyan V."/>
            <person name="Patel J."/>
            <person name="Shawar R.M."/>
        </authorList>
    </citation>
    <scope>NUCLEOTIDE SEQUENCE [LARGE SCALE GENOMIC DNA]</scope>
    <source>
        <strain evidence="1 2">AR_0356</strain>
    </source>
</reference>
<organism evidence="1 2">
    <name type="scientific">Pseudomonas paraeruginosa</name>
    <dbReference type="NCBI Taxonomy" id="2994495"/>
    <lineage>
        <taxon>Bacteria</taxon>
        <taxon>Pseudomonadati</taxon>
        <taxon>Pseudomonadota</taxon>
        <taxon>Gammaproteobacteria</taxon>
        <taxon>Pseudomonadales</taxon>
        <taxon>Pseudomonadaceae</taxon>
        <taxon>Pseudomonas</taxon>
    </lineage>
</organism>
<dbReference type="SUPFAM" id="SSF55874">
    <property type="entry name" value="ATPase domain of HSP90 chaperone/DNA topoisomerase II/histidine kinase"/>
    <property type="match status" value="1"/>
</dbReference>
<evidence type="ECO:0000313" key="1">
    <source>
        <dbReference type="EMBL" id="AVK08549.1"/>
    </source>
</evidence>
<keyword evidence="2" id="KW-1185">Reference proteome</keyword>
<evidence type="ECO:0000313" key="2">
    <source>
        <dbReference type="Proteomes" id="UP000238390"/>
    </source>
</evidence>
<name>A0A2R3J312_9PSED</name>
<sequence>MLKQNDEHVDSVGIRPNSSILSVLSHLNYKAWYAVAEFVDNSIQSFFSNRDALNKLHGDGFKLKICIFLDSNNKLIEIRDNAAGIRAADYPRAFRPAEIPLDRSGLSEFGMGMKTAACWFTPTWSVRSKAVGETSERLVRFDLNEIVSDHLEEVKVIESQAERDSHYTVLRLEGLGKKFPVKRTQKKLRDHLASIYRVYLRAKEIEIYFDDEKSSLSFSDPEVLVAPSYSSPNGLPVRWSKEIDISLSGGRRVTGFAAIRREASTTHAGFALFRRNRLILGSDDETYRPPEIFGNSNSFRYQRLFGELHVEGFEVSHTKDGFHWDDLEEEFLEKLREQLRDDLDLLKQADNYRARPSKGALQPILRRVGSSLVDDISRSGGEALSLRGIAAGIASSTSTQPPEDSLVAMETDFNILVDGQKWSVIVRTSVDPAITEWVRVGKGDVKGLDGLATREIIVDVSMAHPFVQQFIGSKNENAALFLRIAVALALASEKSGRAGYPVTFLMHWFNRLLRESLAGSAE</sequence>